<keyword evidence="3" id="KW-1185">Reference proteome</keyword>
<evidence type="ECO:0000313" key="2">
    <source>
        <dbReference type="EMBL" id="RYR37958.1"/>
    </source>
</evidence>
<gene>
    <name evidence="2" type="ORF">Ahy_A09g042887</name>
</gene>
<dbReference type="EMBL" id="SDMP01000009">
    <property type="protein sequence ID" value="RYR37958.1"/>
    <property type="molecule type" value="Genomic_DNA"/>
</dbReference>
<dbReference type="Proteomes" id="UP000289738">
    <property type="component" value="Chromosome A09"/>
</dbReference>
<accession>A0A445BH09</accession>
<name>A0A445BH09_ARAHY</name>
<dbReference type="Pfam" id="PF03108">
    <property type="entry name" value="DBD_Tnp_Mut"/>
    <property type="match status" value="1"/>
</dbReference>
<organism evidence="2 3">
    <name type="scientific">Arachis hypogaea</name>
    <name type="common">Peanut</name>
    <dbReference type="NCBI Taxonomy" id="3818"/>
    <lineage>
        <taxon>Eukaryota</taxon>
        <taxon>Viridiplantae</taxon>
        <taxon>Streptophyta</taxon>
        <taxon>Embryophyta</taxon>
        <taxon>Tracheophyta</taxon>
        <taxon>Spermatophyta</taxon>
        <taxon>Magnoliopsida</taxon>
        <taxon>eudicotyledons</taxon>
        <taxon>Gunneridae</taxon>
        <taxon>Pentapetalae</taxon>
        <taxon>rosids</taxon>
        <taxon>fabids</taxon>
        <taxon>Fabales</taxon>
        <taxon>Fabaceae</taxon>
        <taxon>Papilionoideae</taxon>
        <taxon>50 kb inversion clade</taxon>
        <taxon>dalbergioids sensu lato</taxon>
        <taxon>Dalbergieae</taxon>
        <taxon>Pterocarpus clade</taxon>
        <taxon>Arachis</taxon>
    </lineage>
</organism>
<comment type="caution">
    <text evidence="2">The sequence shown here is derived from an EMBL/GenBank/DDBJ whole genome shotgun (WGS) entry which is preliminary data.</text>
</comment>
<evidence type="ECO:0000259" key="1">
    <source>
        <dbReference type="Pfam" id="PF03108"/>
    </source>
</evidence>
<sequence length="143" mass="16517">MWSLDLEAMHAPKFSQYINADGKFTVGVEFSSREAVIKVMKDYTIRRGVDYQVHKSEPTTFYAKCTQYSAGYDWLIRVSKISRKRYNGSHTCTRTTISQDYSKLGFNTIAKAIKSLVEVDPFIKVKLVTAEVQLKFNYTISYR</sequence>
<feature type="domain" description="Transposase MuDR plant" evidence="1">
    <location>
        <begin position="23"/>
        <end position="83"/>
    </location>
</feature>
<evidence type="ECO:0000313" key="3">
    <source>
        <dbReference type="Proteomes" id="UP000289738"/>
    </source>
</evidence>
<protein>
    <recommendedName>
        <fullName evidence="1">Transposase MuDR plant domain-containing protein</fullName>
    </recommendedName>
</protein>
<reference evidence="2 3" key="1">
    <citation type="submission" date="2019-01" db="EMBL/GenBank/DDBJ databases">
        <title>Sequencing of cultivated peanut Arachis hypogaea provides insights into genome evolution and oil improvement.</title>
        <authorList>
            <person name="Chen X."/>
        </authorList>
    </citation>
    <scope>NUCLEOTIDE SEQUENCE [LARGE SCALE GENOMIC DNA]</scope>
    <source>
        <strain evidence="3">cv. Fuhuasheng</strain>
        <tissue evidence="2">Leaves</tissue>
    </source>
</reference>
<dbReference type="InterPro" id="IPR004332">
    <property type="entry name" value="Transposase_MuDR"/>
</dbReference>
<dbReference type="AlphaFoldDB" id="A0A445BH09"/>
<proteinExistence type="predicted"/>